<evidence type="ECO:0000256" key="2">
    <source>
        <dbReference type="ARBA" id="ARBA00004496"/>
    </source>
</evidence>
<organism evidence="13">
    <name type="scientific">marine metagenome</name>
    <dbReference type="NCBI Taxonomy" id="408172"/>
    <lineage>
        <taxon>unclassified sequences</taxon>
        <taxon>metagenomes</taxon>
        <taxon>ecological metagenomes</taxon>
    </lineage>
</organism>
<keyword evidence="7" id="KW-0963">Cytoplasm</keyword>
<evidence type="ECO:0000313" key="13">
    <source>
        <dbReference type="EMBL" id="SVB65389.1"/>
    </source>
</evidence>
<dbReference type="SUPFAM" id="SSF53748">
    <property type="entry name" value="Phosphoglycerate kinase"/>
    <property type="match status" value="1"/>
</dbReference>
<comment type="subcellular location">
    <subcellularLocation>
        <location evidence="2">Cytoplasm</location>
    </subcellularLocation>
</comment>
<evidence type="ECO:0000256" key="7">
    <source>
        <dbReference type="ARBA" id="ARBA00022490"/>
    </source>
</evidence>
<evidence type="ECO:0000256" key="3">
    <source>
        <dbReference type="ARBA" id="ARBA00004838"/>
    </source>
</evidence>
<keyword evidence="11" id="KW-0067">ATP-binding</keyword>
<keyword evidence="8" id="KW-0808">Transferase</keyword>
<dbReference type="GO" id="GO:0005524">
    <property type="term" value="F:ATP binding"/>
    <property type="evidence" value="ECO:0007669"/>
    <property type="project" value="UniProtKB-KW"/>
</dbReference>
<dbReference type="InterPro" id="IPR015824">
    <property type="entry name" value="Phosphoglycerate_kinase_N"/>
</dbReference>
<proteinExistence type="inferred from homology"/>
<evidence type="ECO:0000256" key="11">
    <source>
        <dbReference type="ARBA" id="ARBA00022840"/>
    </source>
</evidence>
<dbReference type="GO" id="GO:0006096">
    <property type="term" value="P:glycolytic process"/>
    <property type="evidence" value="ECO:0007669"/>
    <property type="project" value="UniProtKB-KW"/>
</dbReference>
<dbReference type="EMBL" id="UINC01051342">
    <property type="protein sequence ID" value="SVB65389.1"/>
    <property type="molecule type" value="Genomic_DNA"/>
</dbReference>
<dbReference type="GO" id="GO:0005829">
    <property type="term" value="C:cytosol"/>
    <property type="evidence" value="ECO:0007669"/>
    <property type="project" value="TreeGrafter"/>
</dbReference>
<dbReference type="GO" id="GO:0004618">
    <property type="term" value="F:phosphoglycerate kinase activity"/>
    <property type="evidence" value="ECO:0007669"/>
    <property type="project" value="UniProtKB-EC"/>
</dbReference>
<evidence type="ECO:0000256" key="5">
    <source>
        <dbReference type="ARBA" id="ARBA00013061"/>
    </source>
</evidence>
<evidence type="ECO:0000256" key="9">
    <source>
        <dbReference type="ARBA" id="ARBA00022741"/>
    </source>
</evidence>
<evidence type="ECO:0000256" key="4">
    <source>
        <dbReference type="ARBA" id="ARBA00008982"/>
    </source>
</evidence>
<reference evidence="13" key="1">
    <citation type="submission" date="2018-05" db="EMBL/GenBank/DDBJ databases">
        <authorList>
            <person name="Lanie J.A."/>
            <person name="Ng W.-L."/>
            <person name="Kazmierczak K.M."/>
            <person name="Andrzejewski T.M."/>
            <person name="Davidsen T.M."/>
            <person name="Wayne K.J."/>
            <person name="Tettelin H."/>
            <person name="Glass J.I."/>
            <person name="Rusch D."/>
            <person name="Podicherti R."/>
            <person name="Tsui H.-C.T."/>
            <person name="Winkler M.E."/>
        </authorList>
    </citation>
    <scope>NUCLEOTIDE SEQUENCE</scope>
</reference>
<dbReference type="EC" id="2.7.2.3" evidence="5"/>
<keyword evidence="10" id="KW-0418">Kinase</keyword>
<dbReference type="FunFam" id="3.40.50.1260:FF:000012">
    <property type="entry name" value="Phosphoglycerate kinase"/>
    <property type="match status" value="1"/>
</dbReference>
<keyword evidence="9" id="KW-0547">Nucleotide-binding</keyword>
<dbReference type="GO" id="GO:0006094">
    <property type="term" value="P:gluconeogenesis"/>
    <property type="evidence" value="ECO:0007669"/>
    <property type="project" value="TreeGrafter"/>
</dbReference>
<dbReference type="PRINTS" id="PR00477">
    <property type="entry name" value="PHGLYCKINASE"/>
</dbReference>
<accession>A0A382FRV7</accession>
<comment type="catalytic activity">
    <reaction evidence="1">
        <text>(2R)-3-phosphoglycerate + ATP = (2R)-3-phospho-glyceroyl phosphate + ADP</text>
        <dbReference type="Rhea" id="RHEA:14801"/>
        <dbReference type="ChEBI" id="CHEBI:30616"/>
        <dbReference type="ChEBI" id="CHEBI:57604"/>
        <dbReference type="ChEBI" id="CHEBI:58272"/>
        <dbReference type="ChEBI" id="CHEBI:456216"/>
        <dbReference type="EC" id="2.7.2.3"/>
    </reaction>
</comment>
<dbReference type="PANTHER" id="PTHR11406">
    <property type="entry name" value="PHOSPHOGLYCERATE KINASE"/>
    <property type="match status" value="1"/>
</dbReference>
<feature type="non-terminal residue" evidence="13">
    <location>
        <position position="334"/>
    </location>
</feature>
<sequence length="334" mass="36371">MSEMIDKEIKFINDIYGEKAIKEIKKLKDGDILLLDNVRFDEEEIKLKKFLKNNFEKQSNSEMVKKLAPHASYFINDAFAASHRCQPSLVGFSEKMPALAGRVMQRELDFLGKAISSGPTPRIAVLGGSKAADSVAITQNFLKKGVNQILTGGVVANIFLIASGKDIGKPSTKFIQEQIPDYLSVINLATKLLKKYNGNIQIPTDVALNIDGKRSGINIDELPQNYPLFDIGLDTIVNYIHLIEKAGTVIANGPMGVFENSEFATGTNEIFSAISNNKGMTVVGGGETAMAFNQMGLAGRIRHISTGGGACISFMSGETMPALEAMRRSKNIFN</sequence>
<dbReference type="AlphaFoldDB" id="A0A382FRV7"/>
<gene>
    <name evidence="13" type="ORF">METZ01_LOCUS218243</name>
</gene>
<dbReference type="PIRSF" id="PIRSF000724">
    <property type="entry name" value="Pgk"/>
    <property type="match status" value="1"/>
</dbReference>
<evidence type="ECO:0000256" key="10">
    <source>
        <dbReference type="ARBA" id="ARBA00022777"/>
    </source>
</evidence>
<dbReference type="Pfam" id="PF00162">
    <property type="entry name" value="PGK"/>
    <property type="match status" value="1"/>
</dbReference>
<keyword evidence="12" id="KW-0324">Glycolysis</keyword>
<dbReference type="InterPro" id="IPR036043">
    <property type="entry name" value="Phosphoglycerate_kinase_sf"/>
</dbReference>
<evidence type="ECO:0000256" key="1">
    <source>
        <dbReference type="ARBA" id="ARBA00000642"/>
    </source>
</evidence>
<dbReference type="PANTHER" id="PTHR11406:SF23">
    <property type="entry name" value="PHOSPHOGLYCERATE KINASE 1, CHLOROPLASTIC-RELATED"/>
    <property type="match status" value="1"/>
</dbReference>
<feature type="non-terminal residue" evidence="13">
    <location>
        <position position="1"/>
    </location>
</feature>
<name>A0A382FRV7_9ZZZZ</name>
<evidence type="ECO:0000256" key="6">
    <source>
        <dbReference type="ARBA" id="ARBA00016471"/>
    </source>
</evidence>
<dbReference type="GO" id="GO:0043531">
    <property type="term" value="F:ADP binding"/>
    <property type="evidence" value="ECO:0007669"/>
    <property type="project" value="TreeGrafter"/>
</dbReference>
<comment type="similarity">
    <text evidence="4">Belongs to the phosphoglycerate kinase family.</text>
</comment>
<dbReference type="InterPro" id="IPR001576">
    <property type="entry name" value="Phosphoglycerate_kinase"/>
</dbReference>
<evidence type="ECO:0000256" key="8">
    <source>
        <dbReference type="ARBA" id="ARBA00022679"/>
    </source>
</evidence>
<protein>
    <recommendedName>
        <fullName evidence="6">Phosphoglycerate kinase</fullName>
        <ecNumber evidence="5">2.7.2.3</ecNumber>
    </recommendedName>
</protein>
<dbReference type="Gene3D" id="3.40.50.1260">
    <property type="entry name" value="Phosphoglycerate kinase, N-terminal domain"/>
    <property type="match status" value="2"/>
</dbReference>
<evidence type="ECO:0000256" key="12">
    <source>
        <dbReference type="ARBA" id="ARBA00023152"/>
    </source>
</evidence>
<comment type="pathway">
    <text evidence="3">Carbohydrate degradation; glycolysis; pyruvate from D-glyceraldehyde 3-phosphate: step 2/5.</text>
</comment>